<evidence type="ECO:0000313" key="2">
    <source>
        <dbReference type="EMBL" id="SMH67171.1"/>
    </source>
</evidence>
<dbReference type="AlphaFoldDB" id="A0A060USQ5"/>
<reference evidence="1" key="1">
    <citation type="submission" date="2014-03" db="EMBL/GenBank/DDBJ databases">
        <authorList>
            <person name="Genoscope - CEA"/>
        </authorList>
    </citation>
    <scope>NUCLEOTIDE SEQUENCE [LARGE SCALE GENOMIC DNA]</scope>
    <source>
        <strain evidence="1">CF27</strain>
    </source>
</reference>
<dbReference type="EMBL" id="LT841305">
    <property type="protein sequence ID" value="SMH67171.1"/>
    <property type="molecule type" value="Genomic_DNA"/>
</dbReference>
<proteinExistence type="predicted"/>
<reference evidence="1" key="2">
    <citation type="submission" date="2014-07" db="EMBL/GenBank/DDBJ databases">
        <title>Initial genome analysis of the psychrotolerant acidophile Acidithiobacillus ferrivorans CF27: insights into iron and sulfur oxidation pathways and into biofilm formation.</title>
        <authorList>
            <person name="Talla E."/>
            <person name="Hedrich S."/>
            <person name="Mangenot S."/>
            <person name="Ji B."/>
            <person name="Johnson D.B."/>
            <person name="Barbe V."/>
            <person name="Bonnefoy V."/>
        </authorList>
    </citation>
    <scope>NUCLEOTIDE SEQUENCE [LARGE SCALE GENOMIC DNA]</scope>
    <source>
        <strain evidence="1">CF27</strain>
    </source>
</reference>
<keyword evidence="3" id="KW-1185">Reference proteome</keyword>
<evidence type="ECO:0000313" key="3">
    <source>
        <dbReference type="Proteomes" id="UP000193925"/>
    </source>
</evidence>
<gene>
    <name evidence="1" type="ORF">AFERRI_30230</name>
    <name evidence="2" type="ORF">AFERRI_50372</name>
</gene>
<dbReference type="EMBL" id="CCCS020000023">
    <property type="protein sequence ID" value="CDQ09584.1"/>
    <property type="molecule type" value="Genomic_DNA"/>
</dbReference>
<name>A0A060USQ5_9PROT</name>
<organism evidence="1">
    <name type="scientific">Acidithiobacillus ferrivorans</name>
    <dbReference type="NCBI Taxonomy" id="160808"/>
    <lineage>
        <taxon>Bacteria</taxon>
        <taxon>Pseudomonadati</taxon>
        <taxon>Pseudomonadota</taxon>
        <taxon>Acidithiobacillia</taxon>
        <taxon>Acidithiobacillales</taxon>
        <taxon>Acidithiobacillaceae</taxon>
        <taxon>Acidithiobacillus</taxon>
    </lineage>
</organism>
<accession>A0A060USQ5</accession>
<dbReference type="Proteomes" id="UP000193925">
    <property type="component" value="Chromosome AFERRI"/>
</dbReference>
<reference evidence="2 3" key="3">
    <citation type="submission" date="2017-03" db="EMBL/GenBank/DDBJ databases">
        <authorList>
            <person name="Regsiter A."/>
            <person name="William W."/>
        </authorList>
    </citation>
    <scope>NUCLEOTIDE SEQUENCE [LARGE SCALE GENOMIC DNA]</scope>
    <source>
        <strain evidence="2">PRJEB5721</strain>
    </source>
</reference>
<sequence>MIDDVLTLEDALVVEQAYFAFIKQEYAVSTDNRINPFIDKEV</sequence>
<protein>
    <submittedName>
        <fullName evidence="1">Uncharacterized protein</fullName>
    </submittedName>
</protein>
<evidence type="ECO:0000313" key="1">
    <source>
        <dbReference type="EMBL" id="CDQ09584.1"/>
    </source>
</evidence>